<keyword evidence="1" id="KW-0812">Transmembrane</keyword>
<keyword evidence="3" id="KW-1185">Reference proteome</keyword>
<feature type="transmembrane region" description="Helical" evidence="1">
    <location>
        <begin position="64"/>
        <end position="83"/>
    </location>
</feature>
<comment type="caution">
    <text evidence="2">The sequence shown here is derived from an EMBL/GenBank/DDBJ whole genome shotgun (WGS) entry which is preliminary data.</text>
</comment>
<dbReference type="AlphaFoldDB" id="A0A813E413"/>
<evidence type="ECO:0000313" key="2">
    <source>
        <dbReference type="EMBL" id="CAE8594976.1"/>
    </source>
</evidence>
<dbReference type="PROSITE" id="PS51257">
    <property type="entry name" value="PROKAR_LIPOPROTEIN"/>
    <property type="match status" value="1"/>
</dbReference>
<gene>
    <name evidence="2" type="ORF">PGLA1383_LOCUS13498</name>
</gene>
<proteinExistence type="predicted"/>
<dbReference type="EMBL" id="CAJNNV010007466">
    <property type="protein sequence ID" value="CAE8594976.1"/>
    <property type="molecule type" value="Genomic_DNA"/>
</dbReference>
<sequence>MRPRPSELPCRHLFLHAPGFMCVSSFFPSSFSSSCIGLFVFVCFSLACVLRSLFLYFVFLFRSFVFLFVWLFVCFLVCLFVCMSDGTGACRVPQTGQENHFVVVVSGA</sequence>
<feature type="transmembrane region" description="Helical" evidence="1">
    <location>
        <begin position="38"/>
        <end position="58"/>
    </location>
</feature>
<keyword evidence="1" id="KW-0472">Membrane</keyword>
<dbReference type="Proteomes" id="UP000654075">
    <property type="component" value="Unassembled WGS sequence"/>
</dbReference>
<accession>A0A813E413</accession>
<reference evidence="2" key="1">
    <citation type="submission" date="2021-02" db="EMBL/GenBank/DDBJ databases">
        <authorList>
            <person name="Dougan E. K."/>
            <person name="Rhodes N."/>
            <person name="Thang M."/>
            <person name="Chan C."/>
        </authorList>
    </citation>
    <scope>NUCLEOTIDE SEQUENCE</scope>
</reference>
<keyword evidence="1" id="KW-1133">Transmembrane helix</keyword>
<evidence type="ECO:0000256" key="1">
    <source>
        <dbReference type="SAM" id="Phobius"/>
    </source>
</evidence>
<feature type="transmembrane region" description="Helical" evidence="1">
    <location>
        <begin position="12"/>
        <end position="31"/>
    </location>
</feature>
<name>A0A813E413_POLGL</name>
<protein>
    <submittedName>
        <fullName evidence="2">Uncharacterized protein</fullName>
    </submittedName>
</protein>
<organism evidence="2 3">
    <name type="scientific">Polarella glacialis</name>
    <name type="common">Dinoflagellate</name>
    <dbReference type="NCBI Taxonomy" id="89957"/>
    <lineage>
        <taxon>Eukaryota</taxon>
        <taxon>Sar</taxon>
        <taxon>Alveolata</taxon>
        <taxon>Dinophyceae</taxon>
        <taxon>Suessiales</taxon>
        <taxon>Suessiaceae</taxon>
        <taxon>Polarella</taxon>
    </lineage>
</organism>
<evidence type="ECO:0000313" key="3">
    <source>
        <dbReference type="Proteomes" id="UP000654075"/>
    </source>
</evidence>